<evidence type="ECO:0000259" key="1">
    <source>
        <dbReference type="Pfam" id="PF13460"/>
    </source>
</evidence>
<dbReference type="Gene3D" id="3.40.50.720">
    <property type="entry name" value="NAD(P)-binding Rossmann-like Domain"/>
    <property type="match status" value="1"/>
</dbReference>
<reference evidence="2 3" key="1">
    <citation type="journal article" date="2015" name="Int. J. Syst. Evol. Microbiol.">
        <title>Flavisolibacter ginsenosidimutans sp. nov., with ginsenoside-converting activity isolated from soil used for cultivating ginseng.</title>
        <authorList>
            <person name="Zhao Y."/>
            <person name="Liu Q."/>
            <person name="Kang M.S."/>
            <person name="Jin F."/>
            <person name="Yu H."/>
            <person name="Im W.T."/>
        </authorList>
    </citation>
    <scope>NUCLEOTIDE SEQUENCE [LARGE SCALE GENOMIC DNA]</scope>
    <source>
        <strain evidence="2 3">Gsoil 636</strain>
    </source>
</reference>
<dbReference type="InterPro" id="IPR036291">
    <property type="entry name" value="NAD(P)-bd_dom_sf"/>
</dbReference>
<name>A0A5B8UFI5_9BACT</name>
<dbReference type="AlphaFoldDB" id="A0A5B8UFI5"/>
<dbReference type="GO" id="GO:0005737">
    <property type="term" value="C:cytoplasm"/>
    <property type="evidence" value="ECO:0007669"/>
    <property type="project" value="TreeGrafter"/>
</dbReference>
<evidence type="ECO:0000313" key="3">
    <source>
        <dbReference type="Proteomes" id="UP000321204"/>
    </source>
</evidence>
<dbReference type="Pfam" id="PF13460">
    <property type="entry name" value="NAD_binding_10"/>
    <property type="match status" value="1"/>
</dbReference>
<dbReference type="PANTHER" id="PTHR48079">
    <property type="entry name" value="PROTEIN YEEZ"/>
    <property type="match status" value="1"/>
</dbReference>
<organism evidence="2 3">
    <name type="scientific">Flavisolibacter ginsenosidimutans</name>
    <dbReference type="NCBI Taxonomy" id="661481"/>
    <lineage>
        <taxon>Bacteria</taxon>
        <taxon>Pseudomonadati</taxon>
        <taxon>Bacteroidota</taxon>
        <taxon>Chitinophagia</taxon>
        <taxon>Chitinophagales</taxon>
        <taxon>Chitinophagaceae</taxon>
        <taxon>Flavisolibacter</taxon>
    </lineage>
</organism>
<feature type="domain" description="NAD(P)-binding" evidence="1">
    <location>
        <begin position="8"/>
        <end position="129"/>
    </location>
</feature>
<dbReference type="EMBL" id="CP042433">
    <property type="protein sequence ID" value="QEC55202.1"/>
    <property type="molecule type" value="Genomic_DNA"/>
</dbReference>
<dbReference type="SUPFAM" id="SSF51735">
    <property type="entry name" value="NAD(P)-binding Rossmann-fold domains"/>
    <property type="match status" value="1"/>
</dbReference>
<sequence length="216" mass="24005">MPPIFITGGTGYMGKRLIKKLVAHGYDVTALVRAGSEGKLPKGVRAIIANPFEATTFQQWIPKGAVFVQLLGVSHPSPRKKEQFRQIDLPSVKASADAALAANVSHFIYLSVAMTPTRIMQDFQEVRREGEACLLTKGFPCTFVRPWYVLGPGHLWPLLLLPFYGIAEVIPAWRQKTRAFAFVTIGQIIETLLKAITSAPPRKRIVEIRQIRKGTL</sequence>
<dbReference type="RefSeq" id="WP_146783434.1">
    <property type="nucleotide sequence ID" value="NZ_BAABIO010000006.1"/>
</dbReference>
<dbReference type="InterPro" id="IPR051783">
    <property type="entry name" value="NAD(P)-dependent_oxidoreduct"/>
</dbReference>
<gene>
    <name evidence="2" type="ORF">FSB75_04540</name>
</gene>
<keyword evidence="3" id="KW-1185">Reference proteome</keyword>
<proteinExistence type="predicted"/>
<dbReference type="GO" id="GO:0004029">
    <property type="term" value="F:aldehyde dehydrogenase (NAD+) activity"/>
    <property type="evidence" value="ECO:0007669"/>
    <property type="project" value="TreeGrafter"/>
</dbReference>
<dbReference type="OrthoDB" id="9771302at2"/>
<dbReference type="Proteomes" id="UP000321204">
    <property type="component" value="Chromosome"/>
</dbReference>
<evidence type="ECO:0000313" key="2">
    <source>
        <dbReference type="EMBL" id="QEC55202.1"/>
    </source>
</evidence>
<dbReference type="PANTHER" id="PTHR48079:SF6">
    <property type="entry name" value="NAD(P)-BINDING DOMAIN-CONTAINING PROTEIN-RELATED"/>
    <property type="match status" value="1"/>
</dbReference>
<dbReference type="InterPro" id="IPR016040">
    <property type="entry name" value="NAD(P)-bd_dom"/>
</dbReference>
<accession>A0A5B8UFI5</accession>
<dbReference type="KEGG" id="fgg:FSB75_04540"/>
<protein>
    <submittedName>
        <fullName evidence="2">SDR family oxidoreductase</fullName>
    </submittedName>
</protein>